<protein>
    <submittedName>
        <fullName evidence="2">Uncharacterized protein</fullName>
    </submittedName>
</protein>
<gene>
    <name evidence="2" type="ORF">jhhlp_002004</name>
</gene>
<reference evidence="2 3" key="1">
    <citation type="journal article" date="2017" name="G3 (Bethesda)">
        <title>First Draft Genome Sequence of the Pathogenic Fungus Lomentospora prolificans (Formerly Scedosporium prolificans).</title>
        <authorList>
            <person name="Luo R."/>
            <person name="Zimin A."/>
            <person name="Workman R."/>
            <person name="Fan Y."/>
            <person name="Pertea G."/>
            <person name="Grossman N."/>
            <person name="Wear M.P."/>
            <person name="Jia B."/>
            <person name="Miller H."/>
            <person name="Casadevall A."/>
            <person name="Timp W."/>
            <person name="Zhang S.X."/>
            <person name="Salzberg S.L."/>
        </authorList>
    </citation>
    <scope>NUCLEOTIDE SEQUENCE [LARGE SCALE GENOMIC DNA]</scope>
    <source>
        <strain evidence="2 3">JHH-5317</strain>
    </source>
</reference>
<dbReference type="OrthoDB" id="4140442at2759"/>
<organism evidence="2 3">
    <name type="scientific">Lomentospora prolificans</name>
    <dbReference type="NCBI Taxonomy" id="41688"/>
    <lineage>
        <taxon>Eukaryota</taxon>
        <taxon>Fungi</taxon>
        <taxon>Dikarya</taxon>
        <taxon>Ascomycota</taxon>
        <taxon>Pezizomycotina</taxon>
        <taxon>Sordariomycetes</taxon>
        <taxon>Hypocreomycetidae</taxon>
        <taxon>Microascales</taxon>
        <taxon>Microascaceae</taxon>
        <taxon>Lomentospora</taxon>
    </lineage>
</organism>
<feature type="transmembrane region" description="Helical" evidence="1">
    <location>
        <begin position="109"/>
        <end position="128"/>
    </location>
</feature>
<keyword evidence="1" id="KW-0812">Transmembrane</keyword>
<dbReference type="EMBL" id="NLAX01000008">
    <property type="protein sequence ID" value="PKS10254.1"/>
    <property type="molecule type" value="Genomic_DNA"/>
</dbReference>
<comment type="caution">
    <text evidence="2">The sequence shown here is derived from an EMBL/GenBank/DDBJ whole genome shotgun (WGS) entry which is preliminary data.</text>
</comment>
<dbReference type="STRING" id="41688.A0A2N3NCS6"/>
<dbReference type="AlphaFoldDB" id="A0A2N3NCS6"/>
<dbReference type="VEuPathDB" id="FungiDB:jhhlp_002004"/>
<proteinExistence type="predicted"/>
<feature type="transmembrane region" description="Helical" evidence="1">
    <location>
        <begin position="140"/>
        <end position="157"/>
    </location>
</feature>
<sequence>MSAFTNGPVTNIFVCVARAQLPRQSARQLPTLRSFRSSAFQRASAPKRAVKTVKSPAPTQAAANVAKAKAPLKNTNPSTYAFVKQLAQKSTPTVLYEAPSHAWMKLGSWMTAIFCFSYAGYNITIYTSPPEGLSWWVGKSYSIIAIAMACMGTYWLLKSKNIIKTIRALPTAQQVAAGATGPRAAVPPLNLEITVKRMLPLMKPRVLVMPYTDATMVARIVAPAEYLTPIERVEKKRAEERERAEKRKYELSHIWSAPFRHLGRGTRSAWAGLKQSLTGSGFATLKANGDEFRLDISNAWMLDEGKALERLVRVVGIDLEKESKWARIYR</sequence>
<evidence type="ECO:0000256" key="1">
    <source>
        <dbReference type="SAM" id="Phobius"/>
    </source>
</evidence>
<evidence type="ECO:0000313" key="3">
    <source>
        <dbReference type="Proteomes" id="UP000233524"/>
    </source>
</evidence>
<dbReference type="Proteomes" id="UP000233524">
    <property type="component" value="Unassembled WGS sequence"/>
</dbReference>
<dbReference type="InParanoid" id="A0A2N3NCS6"/>
<accession>A0A2N3NCS6</accession>
<keyword evidence="1" id="KW-0472">Membrane</keyword>
<name>A0A2N3NCS6_9PEZI</name>
<keyword evidence="3" id="KW-1185">Reference proteome</keyword>
<evidence type="ECO:0000313" key="2">
    <source>
        <dbReference type="EMBL" id="PKS10254.1"/>
    </source>
</evidence>
<keyword evidence="1" id="KW-1133">Transmembrane helix</keyword>